<keyword evidence="8" id="KW-0130">Cell adhesion</keyword>
<dbReference type="FunFam" id="2.10.25.10:FF:000128">
    <property type="entry name" value="laminin subunit alpha-2 isoform X1"/>
    <property type="match status" value="2"/>
</dbReference>
<feature type="disulfide bond" evidence="21">
    <location>
        <begin position="864"/>
        <end position="878"/>
    </location>
</feature>
<dbReference type="Proteomes" id="UP000661971">
    <property type="component" value="Unassembled WGS sequence"/>
</dbReference>
<evidence type="ECO:0000256" key="10">
    <source>
        <dbReference type="ARBA" id="ARBA00023157"/>
    </source>
</evidence>
<feature type="domain" description="Laminin IV type A" evidence="26">
    <location>
        <begin position="501"/>
        <end position="686"/>
    </location>
</feature>
<feature type="disulfide bond" evidence="21">
    <location>
        <begin position="739"/>
        <end position="748"/>
    </location>
</feature>
<dbReference type="FunFam" id="2.10.25.10:FF:000315">
    <property type="entry name" value="Laminin subunit alpha 2"/>
    <property type="match status" value="1"/>
</dbReference>
<dbReference type="SMART" id="SM00181">
    <property type="entry name" value="EGF"/>
    <property type="match status" value="10"/>
</dbReference>
<dbReference type="Pfam" id="PF24973">
    <property type="entry name" value="EGF_LMN_ATRN"/>
    <property type="match status" value="2"/>
</dbReference>
<dbReference type="GO" id="GO:0007155">
    <property type="term" value="P:cell adhesion"/>
    <property type="evidence" value="ECO:0007669"/>
    <property type="project" value="UniProtKB-KW"/>
</dbReference>
<evidence type="ECO:0000259" key="25">
    <source>
        <dbReference type="PROSITE" id="PS50027"/>
    </source>
</evidence>
<evidence type="ECO:0000256" key="19">
    <source>
        <dbReference type="ARBA" id="ARBA00083678"/>
    </source>
</evidence>
<dbReference type="GO" id="GO:0005201">
    <property type="term" value="F:extracellular matrix structural constituent"/>
    <property type="evidence" value="ECO:0007669"/>
    <property type="project" value="TreeGrafter"/>
</dbReference>
<dbReference type="Pfam" id="PF02210">
    <property type="entry name" value="Laminin_G_2"/>
    <property type="match status" value="1"/>
</dbReference>
<sequence length="3150" mass="346695">GLFPAVLNLATNAVITANATCGEKGREMYCKLVEHVPGQPARNPQCRICDQRSRVPHQRHPITNAIDGKNTWWQSPSIQNGIEYHYVTITLDLKQIFQIAYVIVKAANSPRPGNWILERSLDGVDYQPWQYYAITDSECLTRYNIHPRPGTPSYIKDDEVICTSYYSKIHPLENGEIHTSLINGRPSADDPSRVLLEFTSARFIRLRFQRIRTLNADLMMFAHKDPTEIDPIVTRRYYYSIKDISVGGMCICSGHAKACPLDPVTNKSVCQCEHNTCGETCDHCCPGFHQKPWHAGTFLVKHECEPCNCHGKTEECYYDQDIADRNQSLNIHGEYIGGGVCVNCSSHTDGINCETCADGYFRPKGVLPDSPDPCQPCSCDPNGSLHDTCVKDEKNAGEDMLPGFCHCKTGYTGESCDRCALGYTGYPDCLPCNCSLAGSENVDPCVGLCICKENVEGENCDRCKPGFFNLQQNNPKGCEECFCSGKTDICIESHFAYRNIEDMNGWYLTDLPGLIRVTPKQKIFGGHQQLSISNVAASKVLPQTYYWSAPSSYLGNKITAAGGHLKFTVSYDFTEQDDTAQMMVQSDVIIEGGNLRISTPEEGIHLQPSKEHTNEIVLSPESFSVYGTDAPISRRMFMTVLANVKRILIRATYSYGMNAIYRLRKVSIEAADRSSTGRKVASAVELCDCPQGYDGTSCESCWPLHRRVNGTIFGGVCEPCTCFGHAELCDDITGECLNCKHNTGGSYCDRCLPGFYGDPTKGTAEDCYPCACPLNIPSNNFSPTCHFDRSHGLVCDECPIGYAGPRCERCAEGYFGQPLIPGGSCQPCQCNDNLDFSVPGSCDSLSGACLICKPGTTGQYCERCADGYFGDALDARNCQPCHCHPNGSFPGTCDPRTGQCACKANVTGRRCDTCKPETFGLQSSRGCVPCNCNSFGSKSFDCDGDGQCYCQPGVTGKKCDRCAHGFYNFEEGGCTPCECSRFGNNCDPVSGRCICPPNTVGEMCDKCAPNYWGHDIVSGCKACDCSAIGALSSQCDINTGCCFCRPEFSGEKCTECRLGYWSYPQCVACECFVPGTNPQSCDAELEKCSCVDRTGQCSCKVNVEGVHCDRCKSGTFGLSARNPLGCSSCYCFGLTTQCSEAKGLIRMWVTLQPEQKVLPLVDAKLQRSTLSGIVFQPPEIVANIEQVIQDLRSETLYWKLPEQFEGRKLTAYGGKLKYAIYFEAREETGFATYYPQVIMRGGPPMRTRIIVRKVAAPLIGQLTRHEIEMTEHEWEYYGDDQRAVGPWEYHHDDPGINRTASQVDFAWKYYGDDSRSRRTVSREDFLNVLYDVHYILIKATHGNIMRQSRISEISMEVAENGSVSGMSPQAYLIEKCDCPLGYSGLSCELCSPGFYRLPPSPAGRTPAQSLGTCVVCQCHGHSNMCDPETSICQNCQHNTAGDHCERCSLGFYGVVQGSPDDCQPCACPLSISSNNFSPSCVAKGPNDYLCTACPPGYEGQYCERCSSGYTGNPQTPGGSCQECECDPYGSQPIPCDPVTGQCTCKPGFTGWKCVGCEHRHARDGMKCISCDDECTGLLLSDLDRLNQMVMSVNFSGPLPAPYKMLHGFENMTQELKHLLSPQRAPERLLELAQENLDTLVTEMDELLTRATKVTADGEQTRQDAERTNERAKSLGQFLKGILQAAEAVNEDAIKLNETLRTQDKTLEKSLPELQSEADRMMVELRSRKLNVQEEIAQDELKNAEDLLNKVKKLFGEPSEKNEELKNEVRDKLANYHAKVDDARDLLKEAASKIREADRLSAVNQKNMTMVEQKKKAIEDGRQEVEKSLQEGNDILNEASQLANEISSAVEYVEDIADKIQPISDQLKDKIDDLSHEIQERRLPEKVLQAESHAAQLNESSAILDGILAEAKNLSFNATLAFNAYTNIKDNTDEAEKVAKEAKAHANEAMQATSGPEGSLKDGAKGSLQKSFKVLNEAKMLENDVKENGDTLDSMKNRLKDADEKNAILLRALNDTFGKLSAIPNDTAIRVQAAKDKARQATNTANDVLAQIKDLNQNLFGLRNNYSKVADDVAKTNAVVKDPIKNIADADSSIKNLEKEADRLLDKIKPIKELQDNLGKNISQIKELINQARKQANSIKVSVSSGGNCIRTYRPEIKKGTYNTVIVNVKTVVADNLLFYLGSAKFTDFLAIEMRKGKVSFLWDVGSGVGRVEYPDLTIDDGYWYRIEASRQVYVSLPMTGKNGTISVRALDGPKASIVPATFRAVSPPGYTILDVDANAMLFVGGLTGKIKKSDAVRVTTFTGCMGETFLDSKPIGLWNFRDIEGDCKGCAVSPQVADSEGTVQFDGDSYAVVSRPIRWNPNISTVMFKFRTFSSNALLMYLATEDLKDFMSVELSNGRIKVSYDLGSGTASVISNQNHNDGKWKSFTLSRIQKQANISIVDIDTNEEETVATTSTGSHFGLNLKGDEKIYFGGLPTLRNLRPEVNLKKYTGCLKEIEISRTPYNILSSPDFVGLTKGCTLENIYTVSFPKAGFVELQPVSFDIGTEINLSFSTKNESGIILFGTGGITVPPRRKRRHTGRKTSPTRRKRRQTGQAYYAVFLNRGRLEVHVSPGTRDPHRITLRPEAGDFHDGRAHSLRIERAKGMFTVQVDEDKVQAQKLPTDQPVSVRKLFVGGAAAEFHTAPLRNIPPFEGCIWNLVINTTPMDFAQAMSFENADIGQCPSLESEVRPPEEEDKPTHSTAQPAPDAHGEKESSRTPAPGVPPLPATPPLTSALDSCAADTEPDVLEGGKQFGLSRNSHIAMVFDDTKVKNRLTIEFEVRTMADSGLLFYMARINHADFAAVQIKNGLPYFSYDLGSGDTNTMIPNKINDGQWHKIKIFRTKQEGNLVVDDVSNRTVSPKKADILDVVGMLYVGGLPVNYTTRRIGPVTHSIAGCIRNFKMTESPVDLDRPTSSFSVGKCFVTAQLGTYFDGTGFAKTVGAYKVGTDLLVEFEFRTTQMNGVLLGISSQKMDGLGIELVDGKVMFHVDNGAGRFSAVYEPEAPGSLCDGQWHRVLANKLKHRLELTVDGSQVDSNSPNRASTSADTNDPVFVGGYPDGLNQFGLTTNIRFKGCIRFLKLTKGTARPQEINFSKALELKGVQPLSCPGD</sequence>
<dbReference type="Gene3D" id="2.170.300.10">
    <property type="entry name" value="Tie2 ligand-binding domain superfamily"/>
    <property type="match status" value="1"/>
</dbReference>
<dbReference type="FunFam" id="2.10.25.10:FF:000242">
    <property type="entry name" value="Laminin subunit alpha 1"/>
    <property type="match status" value="1"/>
</dbReference>
<keyword evidence="7" id="KW-0084">Basement membrane</keyword>
<feature type="disulfide bond" evidence="21">
    <location>
        <begin position="852"/>
        <end position="861"/>
    </location>
</feature>
<protein>
    <recommendedName>
        <fullName evidence="14">Laminin subunit alpha-2</fullName>
    </recommendedName>
    <alternativeName>
        <fullName evidence="16">Laminin M chain</fullName>
    </alternativeName>
    <alternativeName>
        <fullName evidence="17">Laminin-12 subunit alpha</fullName>
    </alternativeName>
    <alternativeName>
        <fullName evidence="18">Laminin-2 subunit alpha</fullName>
    </alternativeName>
    <alternativeName>
        <fullName evidence="19">Laminin-4 subunit alpha</fullName>
    </alternativeName>
    <alternativeName>
        <fullName evidence="15">Merosin heavy chain</fullName>
    </alternativeName>
</protein>
<evidence type="ECO:0000256" key="12">
    <source>
        <dbReference type="ARBA" id="ARBA00023292"/>
    </source>
</evidence>
<keyword evidence="29" id="KW-1185">Reference proteome</keyword>
<evidence type="ECO:0000256" key="16">
    <source>
        <dbReference type="ARBA" id="ARBA00079076"/>
    </source>
</evidence>
<dbReference type="Gene3D" id="2.10.25.10">
    <property type="entry name" value="Laminin"/>
    <property type="match status" value="13"/>
</dbReference>
<dbReference type="FunFam" id="2.170.300.10:FF:000026">
    <property type="entry name" value="laminin subunit alpha-2 isoform X2"/>
    <property type="match status" value="1"/>
</dbReference>
<evidence type="ECO:0000256" key="13">
    <source>
        <dbReference type="ARBA" id="ARBA00064740"/>
    </source>
</evidence>
<feature type="domain" description="Laminin EGF-like" evidence="25">
    <location>
        <begin position="377"/>
        <end position="431"/>
    </location>
</feature>
<dbReference type="Pfam" id="PF00054">
    <property type="entry name" value="Laminin_G_1"/>
    <property type="match status" value="4"/>
</dbReference>
<dbReference type="FunFam" id="2.10.25.10:FF:000189">
    <property type="entry name" value="Laminin subunit alpha 2"/>
    <property type="match status" value="1"/>
</dbReference>
<dbReference type="InterPro" id="IPR008211">
    <property type="entry name" value="Laminin_N"/>
</dbReference>
<evidence type="ECO:0000256" key="7">
    <source>
        <dbReference type="ARBA" id="ARBA00022869"/>
    </source>
</evidence>
<feature type="disulfide bond" evidence="21">
    <location>
        <begin position="902"/>
        <end position="911"/>
    </location>
</feature>
<comment type="subcellular location">
    <subcellularLocation>
        <location evidence="2">Secreted</location>
        <location evidence="2">Extracellular space</location>
        <location evidence="2">Extracellular matrix</location>
        <location evidence="2">Basement membrane</location>
    </subcellularLocation>
</comment>
<dbReference type="SMART" id="SM00281">
    <property type="entry name" value="LamB"/>
    <property type="match status" value="2"/>
</dbReference>
<dbReference type="FunFam" id="2.60.120.200:FF:000063">
    <property type="entry name" value="Laminin subunit alpha 2"/>
    <property type="match status" value="1"/>
</dbReference>
<dbReference type="FunFam" id="2.60.120.200:FF:000065">
    <property type="entry name" value="Laminin subunit alpha 2"/>
    <property type="match status" value="1"/>
</dbReference>
<dbReference type="GO" id="GO:0009888">
    <property type="term" value="P:tissue development"/>
    <property type="evidence" value="ECO:0007669"/>
    <property type="project" value="TreeGrafter"/>
</dbReference>
<feature type="domain" description="Laminin G" evidence="24">
    <location>
        <begin position="2340"/>
        <end position="2519"/>
    </location>
</feature>
<evidence type="ECO:0000256" key="3">
    <source>
        <dbReference type="ARBA" id="ARBA00022525"/>
    </source>
</evidence>
<name>A0A851SUA0_9AVES</name>
<dbReference type="PROSITE" id="PS50025">
    <property type="entry name" value="LAM_G_DOMAIN"/>
    <property type="match status" value="5"/>
</dbReference>
<feature type="coiled-coil region" evidence="22">
    <location>
        <begin position="1682"/>
        <end position="1830"/>
    </location>
</feature>
<dbReference type="SMART" id="SM00282">
    <property type="entry name" value="LamG"/>
    <property type="match status" value="5"/>
</dbReference>
<dbReference type="InterPro" id="IPR056863">
    <property type="entry name" value="LMN_ATRN_NET-like_EGF"/>
</dbReference>
<feature type="domain" description="Laminin EGF-like" evidence="25">
    <location>
        <begin position="828"/>
        <end position="880"/>
    </location>
</feature>
<dbReference type="GO" id="GO:0007411">
    <property type="term" value="P:axon guidance"/>
    <property type="evidence" value="ECO:0007669"/>
    <property type="project" value="TreeGrafter"/>
</dbReference>
<feature type="non-terminal residue" evidence="28">
    <location>
        <position position="3150"/>
    </location>
</feature>
<feature type="domain" description="Laminin EGF-like" evidence="25">
    <location>
        <begin position="1023"/>
        <end position="1068"/>
    </location>
</feature>
<dbReference type="PROSITE" id="PS51117">
    <property type="entry name" value="LAMININ_NTER"/>
    <property type="match status" value="1"/>
</dbReference>
<feature type="disulfide bond" evidence="20">
    <location>
        <begin position="2695"/>
        <end position="2722"/>
    </location>
</feature>
<feature type="disulfide bond" evidence="21">
    <location>
        <begin position="1544"/>
        <end position="1553"/>
    </location>
</feature>
<dbReference type="FunFam" id="2.10.25.10:FF:000069">
    <property type="entry name" value="Laminin subunit alpha 1"/>
    <property type="match status" value="1"/>
</dbReference>
<comment type="caution">
    <text evidence="28">The sequence shown here is derived from an EMBL/GenBank/DDBJ whole genome shotgun (WGS) entry which is preliminary data.</text>
</comment>
<feature type="region of interest" description="Disordered" evidence="23">
    <location>
        <begin position="2571"/>
        <end position="2592"/>
    </location>
</feature>
<feature type="region of interest" description="Disordered" evidence="23">
    <location>
        <begin position="2723"/>
        <end position="2779"/>
    </location>
</feature>
<feature type="disulfide bond" evidence="21">
    <location>
        <begin position="1525"/>
        <end position="1542"/>
    </location>
</feature>
<dbReference type="FunFam" id="2.60.120.200:FF:000057">
    <property type="entry name" value="Laminin subunit alpha 2"/>
    <property type="match status" value="1"/>
</dbReference>
<feature type="disulfide bond" evidence="21">
    <location>
        <begin position="377"/>
        <end position="389"/>
    </location>
</feature>
<evidence type="ECO:0000256" key="21">
    <source>
        <dbReference type="PROSITE-ProRule" id="PRU00460"/>
    </source>
</evidence>
<dbReference type="FunFam" id="2.10.25.10:FF:000106">
    <property type="entry name" value="Heparan sulfate proteoglycan 2"/>
    <property type="match status" value="2"/>
</dbReference>
<dbReference type="Gene3D" id="2.60.120.260">
    <property type="entry name" value="Galactose-binding domain-like"/>
    <property type="match status" value="1"/>
</dbReference>
<dbReference type="FunFam" id="2.60.120.200:FF:000052">
    <property type="entry name" value="Laminin subunit alpha 2"/>
    <property type="match status" value="1"/>
</dbReference>
<feature type="domain" description="Laminin G" evidence="24">
    <location>
        <begin position="2967"/>
        <end position="3147"/>
    </location>
</feature>
<dbReference type="GO" id="GO:0005604">
    <property type="term" value="C:basement membrane"/>
    <property type="evidence" value="ECO:0007669"/>
    <property type="project" value="UniProtKB-SubCell"/>
</dbReference>
<evidence type="ECO:0000313" key="28">
    <source>
        <dbReference type="EMBL" id="NXD06362.1"/>
    </source>
</evidence>
<dbReference type="FunFam" id="2.10.25.10:FF:000082">
    <property type="entry name" value="Laminin subunit alpha 1"/>
    <property type="match status" value="1"/>
</dbReference>
<dbReference type="SUPFAM" id="SSF49785">
    <property type="entry name" value="Galactose-binding domain-like"/>
    <property type="match status" value="1"/>
</dbReference>
<evidence type="ECO:0000256" key="9">
    <source>
        <dbReference type="ARBA" id="ARBA00023054"/>
    </source>
</evidence>
<dbReference type="InterPro" id="IPR008979">
    <property type="entry name" value="Galactose-bd-like_sf"/>
</dbReference>
<keyword evidence="6" id="KW-0677">Repeat</keyword>
<dbReference type="FunFam" id="2.10.25.10:FF:000090">
    <property type="entry name" value="laminin subunit alpha"/>
    <property type="match status" value="1"/>
</dbReference>
<feature type="disulfide bond" evidence="21">
    <location>
        <begin position="1025"/>
        <end position="1042"/>
    </location>
</feature>
<dbReference type="FunFam" id="2.10.25.10:FF:000250">
    <property type="entry name" value="Laminin subunit alpha 2"/>
    <property type="match status" value="1"/>
</dbReference>
<evidence type="ECO:0000259" key="24">
    <source>
        <dbReference type="PROSITE" id="PS50025"/>
    </source>
</evidence>
<dbReference type="FunFam" id="2.10.25.10:FF:000051">
    <property type="entry name" value="Laminin subunit alpha 4"/>
    <property type="match status" value="1"/>
</dbReference>
<comment type="function">
    <text evidence="1">Binding to cells via a high affinity receptor, laminin is thought to mediate the attachment, migration and organization of cells into tissues during embryonic development by interacting with other extracellular matrix components.</text>
</comment>
<dbReference type="FunFam" id="2.10.25.10:FF:000094">
    <property type="entry name" value="Laminin subunit alpha-2"/>
    <property type="match status" value="1"/>
</dbReference>
<feature type="domain" description="Laminin G" evidence="24">
    <location>
        <begin position="2139"/>
        <end position="2330"/>
    </location>
</feature>
<feature type="coiled-coil region" evidence="22">
    <location>
        <begin position="1991"/>
        <end position="2134"/>
    </location>
</feature>
<feature type="domain" description="Laminin N-terminal" evidence="27">
    <location>
        <begin position="1"/>
        <end position="249"/>
    </location>
</feature>
<evidence type="ECO:0000259" key="27">
    <source>
        <dbReference type="PROSITE" id="PS51117"/>
    </source>
</evidence>
<feature type="disulfide bond" evidence="21">
    <location>
        <begin position="881"/>
        <end position="893"/>
    </location>
</feature>
<dbReference type="GO" id="GO:0005576">
    <property type="term" value="C:extracellular region"/>
    <property type="evidence" value="ECO:0007669"/>
    <property type="project" value="UniProtKB-ARBA"/>
</dbReference>
<evidence type="ECO:0000256" key="4">
    <source>
        <dbReference type="ARBA" id="ARBA00022530"/>
    </source>
</evidence>
<keyword evidence="9 22" id="KW-0175">Coiled coil</keyword>
<dbReference type="Pfam" id="PF00055">
    <property type="entry name" value="Laminin_N"/>
    <property type="match status" value="1"/>
</dbReference>
<comment type="subunit">
    <text evidence="13">Laminin is a complex glycoprotein, consisting of three different polypeptide chains (alpha, beta, gamma), which are bound to each other by disulfide bonds into a cross-shaped molecule comprising one long and three short arms with globules at each end. Alpha-2 is a subunit of laminin-2 (laminin-211 or merosin), laminin-4 (laminin-221 or S-merosin) and laminin-12 (laminin-213). Interacts with FBLN1, FBLN2 and NID2.</text>
</comment>
<feature type="domain" description="Laminin EGF-like" evidence="25">
    <location>
        <begin position="1416"/>
        <end position="1464"/>
    </location>
</feature>
<evidence type="ECO:0000313" key="29">
    <source>
        <dbReference type="Proteomes" id="UP000661971"/>
    </source>
</evidence>
<dbReference type="FunFam" id="2.60.120.260:FF:000017">
    <property type="entry name" value="Laminin subunit alpha 2"/>
    <property type="match status" value="1"/>
</dbReference>
<gene>
    <name evidence="28" type="primary">Lama2</name>
    <name evidence="28" type="ORF">NOTNIG_R04686</name>
</gene>
<keyword evidence="10 21" id="KW-1015">Disulfide bond</keyword>
<dbReference type="InterPro" id="IPR009254">
    <property type="entry name" value="Laminin_aI"/>
</dbReference>
<feature type="disulfide bond" evidence="21">
    <location>
        <begin position="883"/>
        <end position="900"/>
    </location>
</feature>
<dbReference type="InterPro" id="IPR000034">
    <property type="entry name" value="Laminin_IV"/>
</dbReference>
<feature type="disulfide bond" evidence="21">
    <location>
        <begin position="1099"/>
        <end position="1108"/>
    </location>
</feature>
<evidence type="ECO:0000256" key="11">
    <source>
        <dbReference type="ARBA" id="ARBA00023180"/>
    </source>
</evidence>
<feature type="domain" description="Laminin IV type A" evidence="26">
    <location>
        <begin position="1143"/>
        <end position="1375"/>
    </location>
</feature>
<evidence type="ECO:0000256" key="1">
    <source>
        <dbReference type="ARBA" id="ARBA00002418"/>
    </source>
</evidence>
<dbReference type="Pfam" id="PF06009">
    <property type="entry name" value="Laminin_II"/>
    <property type="match status" value="1"/>
</dbReference>
<feature type="compositionally biased region" description="Basic residues" evidence="23">
    <location>
        <begin position="2572"/>
        <end position="2592"/>
    </location>
</feature>
<dbReference type="GO" id="GO:0005102">
    <property type="term" value="F:signaling receptor binding"/>
    <property type="evidence" value="ECO:0007669"/>
    <property type="project" value="InterPro"/>
</dbReference>
<feature type="domain" description="Laminin EGF-like" evidence="25">
    <location>
        <begin position="930"/>
        <end position="976"/>
    </location>
</feature>
<dbReference type="Pfam" id="PF00052">
    <property type="entry name" value="Laminin_B"/>
    <property type="match status" value="3"/>
</dbReference>
<dbReference type="PANTHER" id="PTHR10574:SF291">
    <property type="entry name" value="LAMININ SUBUNIT ALPHA-2"/>
    <property type="match status" value="1"/>
</dbReference>
<dbReference type="SMART" id="SM00136">
    <property type="entry name" value="LamNT"/>
    <property type="match status" value="1"/>
</dbReference>
<dbReference type="InterPro" id="IPR000742">
    <property type="entry name" value="EGF"/>
</dbReference>
<dbReference type="CDD" id="cd00110">
    <property type="entry name" value="LamG"/>
    <property type="match status" value="5"/>
</dbReference>
<feature type="disulfide bond" evidence="21">
    <location>
        <begin position="1044"/>
        <end position="1053"/>
    </location>
</feature>
<feature type="disulfide bond" evidence="21">
    <location>
        <begin position="1069"/>
        <end position="1081"/>
    </location>
</feature>
<evidence type="ECO:0000256" key="8">
    <source>
        <dbReference type="ARBA" id="ARBA00022889"/>
    </source>
</evidence>
<evidence type="ECO:0000256" key="17">
    <source>
        <dbReference type="ARBA" id="ARBA00081478"/>
    </source>
</evidence>
<feature type="domain" description="Laminin EGF-like" evidence="25">
    <location>
        <begin position="977"/>
        <end position="1022"/>
    </location>
</feature>
<evidence type="ECO:0000256" key="14">
    <source>
        <dbReference type="ARBA" id="ARBA00072595"/>
    </source>
</evidence>
<reference evidence="29" key="1">
    <citation type="submission" date="2023-07" db="EMBL/GenBank/DDBJ databases">
        <title>Bird 10,000 Genomes (B10K) Project - Family phase.</title>
        <authorList>
            <person name="Zhang G."/>
        </authorList>
    </citation>
    <scope>NUCLEOTIDE SEQUENCE [LARGE SCALE GENOMIC DNA]</scope>
</reference>
<feature type="domain" description="Laminin EGF-like" evidence="25">
    <location>
        <begin position="770"/>
        <end position="827"/>
    </location>
</feature>
<evidence type="ECO:0000256" key="5">
    <source>
        <dbReference type="ARBA" id="ARBA00022729"/>
    </source>
</evidence>
<keyword evidence="4" id="KW-0272">Extracellular matrix</keyword>
<feature type="domain" description="Laminin EGF-like" evidence="25">
    <location>
        <begin position="1069"/>
        <end position="1128"/>
    </location>
</feature>
<feature type="disulfide bond" evidence="21">
    <location>
        <begin position="930"/>
        <end position="942"/>
    </location>
</feature>
<feature type="disulfide bond" evidence="21">
    <location>
        <begin position="950"/>
        <end position="959"/>
    </location>
</feature>
<dbReference type="Pfam" id="PF00053">
    <property type="entry name" value="EGF_laminin"/>
    <property type="match status" value="13"/>
</dbReference>
<dbReference type="InterPro" id="IPR010307">
    <property type="entry name" value="Laminin_dom_II"/>
</dbReference>
<dbReference type="PROSITE" id="PS50027">
    <property type="entry name" value="EGF_LAM_2"/>
    <property type="match status" value="12"/>
</dbReference>
<feature type="disulfide bond" evidence="21">
    <location>
        <begin position="451"/>
        <end position="460"/>
    </location>
</feature>
<dbReference type="SUPFAM" id="SSF57196">
    <property type="entry name" value="EGF/Laminin"/>
    <property type="match status" value="14"/>
</dbReference>
<evidence type="ECO:0000256" key="18">
    <source>
        <dbReference type="ARBA" id="ARBA00082217"/>
    </source>
</evidence>
<dbReference type="GO" id="GO:0030155">
    <property type="term" value="P:regulation of cell adhesion"/>
    <property type="evidence" value="ECO:0007669"/>
    <property type="project" value="InterPro"/>
</dbReference>
<feature type="compositionally biased region" description="Pro residues" evidence="23">
    <location>
        <begin position="2761"/>
        <end position="2770"/>
    </location>
</feature>
<feature type="disulfide bond" evidence="21">
    <location>
        <begin position="995"/>
        <end position="1004"/>
    </location>
</feature>
<dbReference type="GO" id="GO:0009887">
    <property type="term" value="P:animal organ morphogenesis"/>
    <property type="evidence" value="ECO:0007669"/>
    <property type="project" value="TreeGrafter"/>
</dbReference>
<evidence type="ECO:0000256" key="15">
    <source>
        <dbReference type="ARBA" id="ARBA00076878"/>
    </source>
</evidence>
<feature type="disulfide bond" evidence="21">
    <location>
        <begin position="1023"/>
        <end position="1035"/>
    </location>
</feature>
<evidence type="ECO:0000256" key="2">
    <source>
        <dbReference type="ARBA" id="ARBA00004302"/>
    </source>
</evidence>
<keyword evidence="12 21" id="KW-0424">Laminin EGF-like domain</keyword>
<feature type="domain" description="Laminin G" evidence="24">
    <location>
        <begin position="2524"/>
        <end position="2722"/>
    </location>
</feature>
<feature type="region of interest" description="Disordered" evidence="23">
    <location>
        <begin position="1942"/>
        <end position="1963"/>
    </location>
</feature>
<dbReference type="EMBL" id="WBNA01000007">
    <property type="protein sequence ID" value="NXD06362.1"/>
    <property type="molecule type" value="Genomic_DNA"/>
</dbReference>
<feature type="domain" description="Laminin G" evidence="24">
    <location>
        <begin position="2791"/>
        <end position="2962"/>
    </location>
</feature>
<evidence type="ECO:0000256" key="6">
    <source>
        <dbReference type="ARBA" id="ARBA00022737"/>
    </source>
</evidence>
<feature type="domain" description="Laminin EGF-like" evidence="25">
    <location>
        <begin position="720"/>
        <end position="769"/>
    </location>
</feature>
<dbReference type="CDD" id="cd00055">
    <property type="entry name" value="EGF_Lam"/>
    <property type="match status" value="16"/>
</dbReference>
<dbReference type="InterPro" id="IPR050440">
    <property type="entry name" value="Laminin/Netrin_ECM"/>
</dbReference>
<dbReference type="InterPro" id="IPR002049">
    <property type="entry name" value="LE_dom"/>
</dbReference>
<feature type="disulfide bond" evidence="21">
    <location>
        <begin position="407"/>
        <end position="416"/>
    </location>
</feature>
<dbReference type="InterPro" id="IPR001791">
    <property type="entry name" value="Laminin_G"/>
</dbReference>
<evidence type="ECO:0000256" key="23">
    <source>
        <dbReference type="SAM" id="MobiDB-lite"/>
    </source>
</evidence>
<evidence type="ECO:0000256" key="22">
    <source>
        <dbReference type="SAM" id="Coils"/>
    </source>
</evidence>
<proteinExistence type="predicted"/>
<dbReference type="PROSITE" id="PS51115">
    <property type="entry name" value="LAMININ_IVA"/>
    <property type="match status" value="2"/>
</dbReference>
<dbReference type="PROSITE" id="PS01248">
    <property type="entry name" value="EGF_LAM_1"/>
    <property type="match status" value="6"/>
</dbReference>
<feature type="disulfide bond" evidence="21">
    <location>
        <begin position="1523"/>
        <end position="1535"/>
    </location>
</feature>
<dbReference type="Pfam" id="PF06008">
    <property type="entry name" value="Laminin_I"/>
    <property type="match status" value="1"/>
</dbReference>
<dbReference type="PANTHER" id="PTHR10574">
    <property type="entry name" value="NETRIN/LAMININ-RELATED"/>
    <property type="match status" value="1"/>
</dbReference>
<dbReference type="FunFam" id="2.170.300.10:FF:000008">
    <property type="entry name" value="Laminin subunit alpha 2"/>
    <property type="match status" value="1"/>
</dbReference>
<keyword evidence="3" id="KW-0964">Secreted</keyword>
<keyword evidence="5" id="KW-0732">Signal</keyword>
<evidence type="ECO:0000259" key="26">
    <source>
        <dbReference type="PROSITE" id="PS51115"/>
    </source>
</evidence>
<dbReference type="GO" id="GO:0045995">
    <property type="term" value="P:regulation of embryonic development"/>
    <property type="evidence" value="ECO:0007669"/>
    <property type="project" value="InterPro"/>
</dbReference>
<accession>A0A851SUA0</accession>
<feature type="domain" description="Laminin EGF-like" evidence="25">
    <location>
        <begin position="881"/>
        <end position="929"/>
    </location>
</feature>
<feature type="disulfide bond" evidence="21">
    <location>
        <begin position="798"/>
        <end position="807"/>
    </location>
</feature>
<dbReference type="Gene3D" id="2.60.120.200">
    <property type="match status" value="5"/>
</dbReference>
<dbReference type="GO" id="GO:0030334">
    <property type="term" value="P:regulation of cell migration"/>
    <property type="evidence" value="ECO:0007669"/>
    <property type="project" value="InterPro"/>
</dbReference>
<dbReference type="SMART" id="SM00180">
    <property type="entry name" value="EGF_Lam"/>
    <property type="match status" value="16"/>
</dbReference>
<evidence type="ECO:0000256" key="20">
    <source>
        <dbReference type="PROSITE-ProRule" id="PRU00122"/>
    </source>
</evidence>
<feature type="domain" description="Laminin EGF-like" evidence="25">
    <location>
        <begin position="1523"/>
        <end position="1569"/>
    </location>
</feature>
<organism evidence="28 29">
    <name type="scientific">Nothocercus nigrocapillus</name>
    <dbReference type="NCBI Taxonomy" id="1977171"/>
    <lineage>
        <taxon>Eukaryota</taxon>
        <taxon>Metazoa</taxon>
        <taxon>Chordata</taxon>
        <taxon>Craniata</taxon>
        <taxon>Vertebrata</taxon>
        <taxon>Euteleostomi</taxon>
        <taxon>Archelosauria</taxon>
        <taxon>Archosauria</taxon>
        <taxon>Dinosauria</taxon>
        <taxon>Saurischia</taxon>
        <taxon>Theropoda</taxon>
        <taxon>Coelurosauria</taxon>
        <taxon>Aves</taxon>
        <taxon>Palaeognathae</taxon>
        <taxon>Tinamiformes</taxon>
        <taxon>Tinamidae</taxon>
        <taxon>Nothocercus</taxon>
    </lineage>
</organism>
<feature type="non-terminal residue" evidence="28">
    <location>
        <position position="1"/>
    </location>
</feature>
<keyword evidence="11" id="KW-0325">Glycoprotein</keyword>
<dbReference type="PRINTS" id="PR00011">
    <property type="entry name" value="EGFLAMININ"/>
</dbReference>
<dbReference type="InterPro" id="IPR013320">
    <property type="entry name" value="ConA-like_dom_sf"/>
</dbReference>
<comment type="caution">
    <text evidence="21">Lacks conserved residue(s) required for the propagation of feature annotation.</text>
</comment>
<dbReference type="FunFam" id="2.10.25.10:FF:000512">
    <property type="entry name" value="Laminin subunit alpha 1"/>
    <property type="match status" value="1"/>
</dbReference>
<dbReference type="SUPFAM" id="SSF49899">
    <property type="entry name" value="Concanavalin A-like lectins/glucanases"/>
    <property type="match status" value="5"/>
</dbReference>
<feature type="disulfide bond" evidence="21">
    <location>
        <begin position="1435"/>
        <end position="1444"/>
    </location>
</feature>
<feature type="domain" description="Laminin EGF-like" evidence="25">
    <location>
        <begin position="432"/>
        <end position="480"/>
    </location>
</feature>